<dbReference type="PANTHER" id="PTHR37017:SF11">
    <property type="entry name" value="ESTERASE_LIPASE_THIOESTERASE DOMAIN-CONTAINING PROTEIN"/>
    <property type="match status" value="1"/>
</dbReference>
<dbReference type="EMBL" id="JBHRSK010000007">
    <property type="protein sequence ID" value="MFC2968791.1"/>
    <property type="molecule type" value="Genomic_DNA"/>
</dbReference>
<dbReference type="Gene3D" id="3.40.50.1820">
    <property type="entry name" value="alpha/beta hydrolase"/>
    <property type="match status" value="1"/>
</dbReference>
<dbReference type="RefSeq" id="WP_377833484.1">
    <property type="nucleotide sequence ID" value="NZ_JBHRSK010000007.1"/>
</dbReference>
<keyword evidence="3" id="KW-1185">Reference proteome</keyword>
<comment type="caution">
    <text evidence="2">The sequence shown here is derived from an EMBL/GenBank/DDBJ whole genome shotgun (WGS) entry which is preliminary data.</text>
</comment>
<evidence type="ECO:0000313" key="3">
    <source>
        <dbReference type="Proteomes" id="UP001595443"/>
    </source>
</evidence>
<gene>
    <name evidence="2" type="ORF">ACFOES_11855</name>
</gene>
<feature type="domain" description="AB hydrolase-1" evidence="1">
    <location>
        <begin position="7"/>
        <end position="225"/>
    </location>
</feature>
<dbReference type="Proteomes" id="UP001595443">
    <property type="component" value="Unassembled WGS sequence"/>
</dbReference>
<dbReference type="InterPro" id="IPR029058">
    <property type="entry name" value="AB_hydrolase_fold"/>
</dbReference>
<evidence type="ECO:0000313" key="2">
    <source>
        <dbReference type="EMBL" id="MFC2968791.1"/>
    </source>
</evidence>
<proteinExistence type="predicted"/>
<sequence>MTTRPQILFIHGWWSTGWVWSRFERAFRARGYRTRAVDLPYRIEGTAPGRIGFGQLVDAAAAAAREMDNPVLVGHSAGGLIAQKLAEIGDPPACVCLGPAAPRGILAIATLDMLRLALRYAPAMLLSRTFLPGPDEMRRFSLNRLPEAEHAEVRAQMSPQSGRVALQMGLAGIPVDAARVTAPMLVIGAGQDRMTPPRVTRAIARRYGADYKEYPDNAHFMLREPGWETIAGDVMDWIEGATEKGTQ</sequence>
<dbReference type="GO" id="GO:0016787">
    <property type="term" value="F:hydrolase activity"/>
    <property type="evidence" value="ECO:0007669"/>
    <property type="project" value="UniProtKB-KW"/>
</dbReference>
<accession>A0ABV7AHF7</accession>
<keyword evidence="2" id="KW-0378">Hydrolase</keyword>
<dbReference type="SUPFAM" id="SSF53474">
    <property type="entry name" value="alpha/beta-Hydrolases"/>
    <property type="match status" value="1"/>
</dbReference>
<reference evidence="3" key="1">
    <citation type="journal article" date="2019" name="Int. J. Syst. Evol. Microbiol.">
        <title>The Global Catalogue of Microorganisms (GCM) 10K type strain sequencing project: providing services to taxonomists for standard genome sequencing and annotation.</title>
        <authorList>
            <consortium name="The Broad Institute Genomics Platform"/>
            <consortium name="The Broad Institute Genome Sequencing Center for Infectious Disease"/>
            <person name="Wu L."/>
            <person name="Ma J."/>
        </authorList>
    </citation>
    <scope>NUCLEOTIDE SEQUENCE [LARGE SCALE GENOMIC DNA]</scope>
    <source>
        <strain evidence="3">KCTC 62192</strain>
    </source>
</reference>
<organism evidence="2 3">
    <name type="scientific">Acidimangrovimonas pyrenivorans</name>
    <dbReference type="NCBI Taxonomy" id="2030798"/>
    <lineage>
        <taxon>Bacteria</taxon>
        <taxon>Pseudomonadati</taxon>
        <taxon>Pseudomonadota</taxon>
        <taxon>Alphaproteobacteria</taxon>
        <taxon>Rhodobacterales</taxon>
        <taxon>Paracoccaceae</taxon>
        <taxon>Acidimangrovimonas</taxon>
    </lineage>
</organism>
<dbReference type="InterPro" id="IPR052897">
    <property type="entry name" value="Sec-Metab_Biosynth_Hydrolase"/>
</dbReference>
<evidence type="ECO:0000259" key="1">
    <source>
        <dbReference type="Pfam" id="PF12697"/>
    </source>
</evidence>
<protein>
    <submittedName>
        <fullName evidence="2">Alpha/beta hydrolase</fullName>
    </submittedName>
</protein>
<dbReference type="InterPro" id="IPR000073">
    <property type="entry name" value="AB_hydrolase_1"/>
</dbReference>
<name>A0ABV7AHF7_9RHOB</name>
<dbReference type="PANTHER" id="PTHR37017">
    <property type="entry name" value="AB HYDROLASE-1 DOMAIN-CONTAINING PROTEIN-RELATED"/>
    <property type="match status" value="1"/>
</dbReference>
<dbReference type="Pfam" id="PF12697">
    <property type="entry name" value="Abhydrolase_6"/>
    <property type="match status" value="1"/>
</dbReference>